<dbReference type="SMART" id="SM00823">
    <property type="entry name" value="PKS_PP"/>
    <property type="match status" value="1"/>
</dbReference>
<evidence type="ECO:0000313" key="6">
    <source>
        <dbReference type="EMBL" id="ACY13752.1"/>
    </source>
</evidence>
<reference evidence="6 8" key="1">
    <citation type="journal article" date="2010" name="Stand. Genomic Sci.">
        <title>Complete genome sequence of Haliangium ochraceum type strain (SMP-2).</title>
        <authorList>
            <consortium name="US DOE Joint Genome Institute (JGI-PGF)"/>
            <person name="Ivanova N."/>
            <person name="Daum C."/>
            <person name="Lang E."/>
            <person name="Abt B."/>
            <person name="Kopitz M."/>
            <person name="Saunders E."/>
            <person name="Lapidus A."/>
            <person name="Lucas S."/>
            <person name="Glavina Del Rio T."/>
            <person name="Nolan M."/>
            <person name="Tice H."/>
            <person name="Copeland A."/>
            <person name="Cheng J.F."/>
            <person name="Chen F."/>
            <person name="Bruce D."/>
            <person name="Goodwin L."/>
            <person name="Pitluck S."/>
            <person name="Mavromatis K."/>
            <person name="Pati A."/>
            <person name="Mikhailova N."/>
            <person name="Chen A."/>
            <person name="Palaniappan K."/>
            <person name="Land M."/>
            <person name="Hauser L."/>
            <person name="Chang Y.J."/>
            <person name="Jeffries C.D."/>
            <person name="Detter J.C."/>
            <person name="Brettin T."/>
            <person name="Rohde M."/>
            <person name="Goker M."/>
            <person name="Bristow J."/>
            <person name="Markowitz V."/>
            <person name="Eisen J.A."/>
            <person name="Hugenholtz P."/>
            <person name="Kyrpides N.C."/>
            <person name="Klenk H.P."/>
        </authorList>
    </citation>
    <scope>NUCLEOTIDE SEQUENCE [LARGE SCALE GENOMIC DNA]</scope>
    <source>
        <strain evidence="6">DSM 14365</strain>
        <strain evidence="8">DSM 14365 / CIP 107738 / JCM 11303 / AJ 13395 / SMP-2</strain>
    </source>
</reference>
<evidence type="ECO:0000313" key="8">
    <source>
        <dbReference type="Proteomes" id="UP000001880"/>
    </source>
</evidence>
<feature type="compositionally biased region" description="Low complexity" evidence="4">
    <location>
        <begin position="588"/>
        <end position="600"/>
    </location>
</feature>
<dbReference type="InterPro" id="IPR016035">
    <property type="entry name" value="Acyl_Trfase/lysoPLipase"/>
</dbReference>
<dbReference type="KEGG" id="hoh:Hoch_1185"/>
<dbReference type="GO" id="GO:0004312">
    <property type="term" value="F:fatty acid synthase activity"/>
    <property type="evidence" value="ECO:0007669"/>
    <property type="project" value="TreeGrafter"/>
</dbReference>
<organism evidence="6 8">
    <name type="scientific">Haliangium ochraceum (strain DSM 14365 / JCM 11303 / SMP-2)</name>
    <dbReference type="NCBI Taxonomy" id="502025"/>
    <lineage>
        <taxon>Bacteria</taxon>
        <taxon>Pseudomonadati</taxon>
        <taxon>Myxococcota</taxon>
        <taxon>Polyangia</taxon>
        <taxon>Haliangiales</taxon>
        <taxon>Kofleriaceae</taxon>
        <taxon>Haliangium</taxon>
    </lineage>
</organism>
<dbReference type="eggNOG" id="COG3321">
    <property type="taxonomic scope" value="Bacteria"/>
</dbReference>
<dbReference type="Pfam" id="PF00698">
    <property type="entry name" value="Acyl_transf_1"/>
    <property type="match status" value="1"/>
</dbReference>
<dbReference type="eggNOG" id="COG0236">
    <property type="taxonomic scope" value="Bacteria"/>
</dbReference>
<dbReference type="EMBL" id="CP001804">
    <property type="protein sequence ID" value="ACY13752.1"/>
    <property type="molecule type" value="Genomic_DNA"/>
</dbReference>
<dbReference type="PANTHER" id="PTHR43775:SF37">
    <property type="entry name" value="SI:DKEY-61P9.11"/>
    <property type="match status" value="1"/>
</dbReference>
<dbReference type="InterPro" id="IPR001227">
    <property type="entry name" value="Ac_transferase_dom_sf"/>
</dbReference>
<feature type="domain" description="Carrier" evidence="5">
    <location>
        <begin position="495"/>
        <end position="572"/>
    </location>
</feature>
<dbReference type="InterPro" id="IPR036736">
    <property type="entry name" value="ACP-like_sf"/>
</dbReference>
<sequence length="626" mass="66493">MSVTPSDMEQTVDAAPSVPPALVLSAPSADALAGRAHAIAAFLQERVVGAGDAEPELSGSARPTLADVCYTAAHHCVHQAHRMVAVGGGAAEMAQALRNAADGRHADGPSAIESGQTSEQGRRKVAFLFSGQGGQWLGMGRRLRASSAEFARAVARCDEAIRAYAGWSVCEVLDASSEDGSLLGQIEYIQPSIFTMQVALASALRACGVVPDIVVGHSLGEVAAAHVAGALSIEDAVRVICAQGRALTRITGRGSMLMVEMDIAAASDLVSDYPGRLDVAVHGSARSTVLAGDVEALDEVAARLGERGVFAQRVKVDVAGHSPHIDELRAQLLAEYAALRPRRLDIPMLSTVTLQRCQGSEFTGEYWYRNLRERVHLYGAVVDLLRDGCEVLIEVSPNPVVQPAVSEVIRERAATASLLTCMRAGQDETSTFASALAGVFITGAARDSARLLAGLQPPHGHRVALPEGAAQGRVREPAWQGKSFIEHMYDNPPERRRAVVEQFLLRELAVSLGVSEREIDPRVALVELGVDSVRGADLRGRLESELRIALSPSYLWRYPTASALSAHIYQSLEQPEPSEQAAPVEQVADASAQRAAAADATADDLDAMDDDELARLLADELASLQD</sequence>
<reference evidence="7" key="2">
    <citation type="journal article" date="2016" name="Sci. Rep.">
        <title>Heterologous Production of the Marine Myxobacterial Antibiotic Haliangicin and Its Unnatural Analogues Generated by Engineering of the Biochemical Pathway.</title>
        <authorList>
            <person name="Sun Y."/>
            <person name="Feng Z."/>
            <person name="Tomura T."/>
            <person name="Suzuki A."/>
            <person name="Miyano S."/>
            <person name="Tsuge T."/>
            <person name="Mori H."/>
            <person name="Suh J.W."/>
            <person name="Iizuka T."/>
            <person name="Fudou R."/>
            <person name="Ojika M."/>
        </authorList>
    </citation>
    <scope>NUCLEOTIDE SEQUENCE</scope>
    <source>
        <strain evidence="7">SMP-2</strain>
    </source>
</reference>
<dbReference type="EMBL" id="KU523556">
    <property type="protein sequence ID" value="AMM72020.1"/>
    <property type="molecule type" value="Genomic_DNA"/>
</dbReference>
<dbReference type="SUPFAM" id="SSF52151">
    <property type="entry name" value="FabD/lysophospholipase-like"/>
    <property type="match status" value="1"/>
</dbReference>
<name>D0LS55_HALO1</name>
<evidence type="ECO:0000256" key="1">
    <source>
        <dbReference type="ARBA" id="ARBA00022450"/>
    </source>
</evidence>
<evidence type="ECO:0000256" key="3">
    <source>
        <dbReference type="ARBA" id="ARBA00022679"/>
    </source>
</evidence>
<dbReference type="STRING" id="502025.Hoch_1185"/>
<dbReference type="SMART" id="SM01294">
    <property type="entry name" value="PKS_PP_betabranch"/>
    <property type="match status" value="1"/>
</dbReference>
<dbReference type="HOGENOM" id="CLU_436642_0_0_7"/>
<dbReference type="PROSITE" id="PS50075">
    <property type="entry name" value="CARRIER"/>
    <property type="match status" value="1"/>
</dbReference>
<protein>
    <submittedName>
        <fullName evidence="6">Acyl transferase</fullName>
    </submittedName>
    <submittedName>
        <fullName evidence="7">Polyketide synthase</fullName>
    </submittedName>
</protein>
<dbReference type="SMART" id="SM00827">
    <property type="entry name" value="PKS_AT"/>
    <property type="match status" value="1"/>
</dbReference>
<dbReference type="SUPFAM" id="SSF55048">
    <property type="entry name" value="Probable ACP-binding domain of malonyl-CoA ACP transacylase"/>
    <property type="match status" value="1"/>
</dbReference>
<accession>D0LS55</accession>
<feature type="region of interest" description="Disordered" evidence="4">
    <location>
        <begin position="574"/>
        <end position="606"/>
    </location>
</feature>
<dbReference type="InterPro" id="IPR016036">
    <property type="entry name" value="Malonyl_transacylase_ACP-bd"/>
</dbReference>
<dbReference type="SUPFAM" id="SSF47336">
    <property type="entry name" value="ACP-like"/>
    <property type="match status" value="1"/>
</dbReference>
<dbReference type="Gene3D" id="1.10.1200.10">
    <property type="entry name" value="ACP-like"/>
    <property type="match status" value="1"/>
</dbReference>
<dbReference type="Proteomes" id="UP000001880">
    <property type="component" value="Chromosome"/>
</dbReference>
<dbReference type="InterPro" id="IPR009081">
    <property type="entry name" value="PP-bd_ACP"/>
</dbReference>
<dbReference type="Gene3D" id="3.30.70.3290">
    <property type="match status" value="1"/>
</dbReference>
<keyword evidence="8" id="KW-1185">Reference proteome</keyword>
<evidence type="ECO:0000256" key="2">
    <source>
        <dbReference type="ARBA" id="ARBA00022553"/>
    </source>
</evidence>
<dbReference type="InterPro" id="IPR006162">
    <property type="entry name" value="Ppantetheine_attach_site"/>
</dbReference>
<dbReference type="PROSITE" id="PS00012">
    <property type="entry name" value="PHOSPHOPANTETHEINE"/>
    <property type="match status" value="1"/>
</dbReference>
<keyword evidence="2" id="KW-0597">Phosphoprotein</keyword>
<proteinExistence type="predicted"/>
<keyword evidence="1" id="KW-0596">Phosphopantetheine</keyword>
<dbReference type="InterPro" id="IPR014043">
    <property type="entry name" value="Acyl_transferase_dom"/>
</dbReference>
<evidence type="ECO:0000256" key="4">
    <source>
        <dbReference type="SAM" id="MobiDB-lite"/>
    </source>
</evidence>
<keyword evidence="3 6" id="KW-0808">Transferase</keyword>
<dbReference type="Gene3D" id="3.40.366.10">
    <property type="entry name" value="Malonyl-Coenzyme A Acyl Carrier Protein, domain 2"/>
    <property type="match status" value="1"/>
</dbReference>
<dbReference type="PANTHER" id="PTHR43775">
    <property type="entry name" value="FATTY ACID SYNTHASE"/>
    <property type="match status" value="1"/>
</dbReference>
<evidence type="ECO:0000313" key="7">
    <source>
        <dbReference type="EMBL" id="AMM72020.1"/>
    </source>
</evidence>
<gene>
    <name evidence="7" type="primary">hliS</name>
    <name evidence="6" type="ordered locus">Hoch_1185</name>
</gene>
<dbReference type="AlphaFoldDB" id="D0LS55"/>
<dbReference type="InterPro" id="IPR050091">
    <property type="entry name" value="PKS_NRPS_Biosynth_Enz"/>
</dbReference>
<dbReference type="InterPro" id="IPR020806">
    <property type="entry name" value="PKS_PP-bd"/>
</dbReference>
<dbReference type="Pfam" id="PF00550">
    <property type="entry name" value="PP-binding"/>
    <property type="match status" value="1"/>
</dbReference>
<evidence type="ECO:0000259" key="5">
    <source>
        <dbReference type="PROSITE" id="PS50075"/>
    </source>
</evidence>
<dbReference type="GO" id="GO:0006633">
    <property type="term" value="P:fatty acid biosynthetic process"/>
    <property type="evidence" value="ECO:0007669"/>
    <property type="project" value="TreeGrafter"/>
</dbReference>
<dbReference type="GO" id="GO:0031177">
    <property type="term" value="F:phosphopantetheine binding"/>
    <property type="evidence" value="ECO:0007669"/>
    <property type="project" value="InterPro"/>
</dbReference>
<dbReference type="OrthoDB" id="9808564at2"/>